<dbReference type="AlphaFoldDB" id="A0A7Y9DZ82"/>
<keyword evidence="3" id="KW-1185">Reference proteome</keyword>
<dbReference type="SUPFAM" id="SSF55718">
    <property type="entry name" value="SCP-like"/>
    <property type="match status" value="1"/>
</dbReference>
<gene>
    <name evidence="2" type="ORF">BJ983_004188</name>
</gene>
<organism evidence="2 3">
    <name type="scientific">Actinomycetospora corticicola</name>
    <dbReference type="NCBI Taxonomy" id="663602"/>
    <lineage>
        <taxon>Bacteria</taxon>
        <taxon>Bacillati</taxon>
        <taxon>Actinomycetota</taxon>
        <taxon>Actinomycetes</taxon>
        <taxon>Pseudonocardiales</taxon>
        <taxon>Pseudonocardiaceae</taxon>
        <taxon>Actinomycetospora</taxon>
    </lineage>
</organism>
<name>A0A7Y9DZ82_9PSEU</name>
<sequence length="129" mass="13619">MPSRRPPDPAEVRAALLTVVDWVDEPDAPVPPRPDRAAAVRLSLAVLEQVAPGRSVEVRVPPFGAVHCVDGPRHTRGTPPNVVETDPRTWCALALGRLDFDAAVASGAVSASGHRAGRVADWLPLVDAS</sequence>
<dbReference type="InterPro" id="IPR036527">
    <property type="entry name" value="SCP2_sterol-bd_dom_sf"/>
</dbReference>
<dbReference type="Proteomes" id="UP000535890">
    <property type="component" value="Unassembled WGS sequence"/>
</dbReference>
<evidence type="ECO:0000313" key="3">
    <source>
        <dbReference type="Proteomes" id="UP000535890"/>
    </source>
</evidence>
<evidence type="ECO:0000259" key="1">
    <source>
        <dbReference type="Pfam" id="PF17844"/>
    </source>
</evidence>
<comment type="caution">
    <text evidence="2">The sequence shown here is derived from an EMBL/GenBank/DDBJ whole genome shotgun (WGS) entry which is preliminary data.</text>
</comment>
<dbReference type="InterPro" id="IPR041629">
    <property type="entry name" value="SCP_3"/>
</dbReference>
<reference evidence="2 3" key="1">
    <citation type="submission" date="2020-07" db="EMBL/GenBank/DDBJ databases">
        <title>Sequencing the genomes of 1000 actinobacteria strains.</title>
        <authorList>
            <person name="Klenk H.-P."/>
        </authorList>
    </citation>
    <scope>NUCLEOTIDE SEQUENCE [LARGE SCALE GENOMIC DNA]</scope>
    <source>
        <strain evidence="2 3">DSM 45772</strain>
    </source>
</reference>
<evidence type="ECO:0000313" key="2">
    <source>
        <dbReference type="EMBL" id="NYD38086.1"/>
    </source>
</evidence>
<proteinExistence type="predicted"/>
<feature type="domain" description="Bacterial SCP orthologue" evidence="1">
    <location>
        <begin position="33"/>
        <end position="125"/>
    </location>
</feature>
<dbReference type="Pfam" id="PF17844">
    <property type="entry name" value="SCP_3"/>
    <property type="match status" value="1"/>
</dbReference>
<protein>
    <recommendedName>
        <fullName evidence="1">Bacterial SCP orthologue domain-containing protein</fullName>
    </recommendedName>
</protein>
<dbReference type="RefSeq" id="WP_179795582.1">
    <property type="nucleotide sequence ID" value="NZ_BAABHP010000020.1"/>
</dbReference>
<dbReference type="EMBL" id="JACCBN010000001">
    <property type="protein sequence ID" value="NYD38086.1"/>
    <property type="molecule type" value="Genomic_DNA"/>
</dbReference>
<accession>A0A7Y9DZ82</accession>
<dbReference type="Gene3D" id="3.30.1050.40">
    <property type="match status" value="1"/>
</dbReference>